<reference evidence="2 3" key="1">
    <citation type="submission" date="2019-01" db="EMBL/GenBank/DDBJ databases">
        <title>Mucilaginibacter antarcticum sp. nov., isolated from antarctic soil.</title>
        <authorList>
            <person name="Yan Y.-Q."/>
            <person name="Du Z.-J."/>
        </authorList>
    </citation>
    <scope>NUCLEOTIDE SEQUENCE [LARGE SCALE GENOMIC DNA]</scope>
    <source>
        <strain evidence="2 3">F01003</strain>
    </source>
</reference>
<keyword evidence="1" id="KW-0732">Signal</keyword>
<accession>A0A3S3UXR6</accession>
<dbReference type="InterPro" id="IPR011250">
    <property type="entry name" value="OMP/PagP_B-barrel"/>
</dbReference>
<dbReference type="EMBL" id="SBIW01000001">
    <property type="protein sequence ID" value="RWY57150.1"/>
    <property type="molecule type" value="Genomic_DNA"/>
</dbReference>
<comment type="caution">
    <text evidence="2">The sequence shown here is derived from an EMBL/GenBank/DDBJ whole genome shotgun (WGS) entry which is preliminary data.</text>
</comment>
<dbReference type="Proteomes" id="UP000286701">
    <property type="component" value="Unassembled WGS sequence"/>
</dbReference>
<dbReference type="SUPFAM" id="SSF56925">
    <property type="entry name" value="OMPA-like"/>
    <property type="match status" value="1"/>
</dbReference>
<gene>
    <name evidence="2" type="ORF">EPL05_01040</name>
</gene>
<sequence length="167" mass="18060">MKRLLPILFLFLYTVAQGQSAPKSAFSAGLDLAIPTNSIYNVGLGASGKAEIPVSSAASLTITAGYTSLYYKKSLIGSSRSQDAAGFVPLKAGVKYYLSEGFFIEGELGTSIETNYSKNKLFAFALGPGFLLPMSKNTAIELGFRYENWGSGRVRQTGIRVAYHFTW</sequence>
<evidence type="ECO:0008006" key="4">
    <source>
        <dbReference type="Google" id="ProtNLM"/>
    </source>
</evidence>
<dbReference type="AlphaFoldDB" id="A0A3S3UXR6"/>
<proteinExistence type="predicted"/>
<feature type="chain" id="PRO_5018645414" description="Outer membrane protein beta-barrel domain-containing protein" evidence="1">
    <location>
        <begin position="19"/>
        <end position="167"/>
    </location>
</feature>
<organism evidence="2 3">
    <name type="scientific">Mucilaginibacter gilvus</name>
    <dbReference type="NCBI Taxonomy" id="2305909"/>
    <lineage>
        <taxon>Bacteria</taxon>
        <taxon>Pseudomonadati</taxon>
        <taxon>Bacteroidota</taxon>
        <taxon>Sphingobacteriia</taxon>
        <taxon>Sphingobacteriales</taxon>
        <taxon>Sphingobacteriaceae</taxon>
        <taxon>Mucilaginibacter</taxon>
    </lineage>
</organism>
<dbReference type="RefSeq" id="WP_128531657.1">
    <property type="nucleotide sequence ID" value="NZ_SBIW01000001.1"/>
</dbReference>
<name>A0A3S3UXR6_9SPHI</name>
<keyword evidence="3" id="KW-1185">Reference proteome</keyword>
<dbReference type="OrthoDB" id="668980at2"/>
<evidence type="ECO:0000256" key="1">
    <source>
        <dbReference type="SAM" id="SignalP"/>
    </source>
</evidence>
<evidence type="ECO:0000313" key="3">
    <source>
        <dbReference type="Proteomes" id="UP000286701"/>
    </source>
</evidence>
<protein>
    <recommendedName>
        <fullName evidence="4">Outer membrane protein beta-barrel domain-containing protein</fullName>
    </recommendedName>
</protein>
<evidence type="ECO:0000313" key="2">
    <source>
        <dbReference type="EMBL" id="RWY57150.1"/>
    </source>
</evidence>
<feature type="signal peptide" evidence="1">
    <location>
        <begin position="1"/>
        <end position="18"/>
    </location>
</feature>